<evidence type="ECO:0000256" key="3">
    <source>
        <dbReference type="ARBA" id="ARBA00022729"/>
    </source>
</evidence>
<keyword evidence="3 12" id="KW-0732">Signal</keyword>
<protein>
    <recommendedName>
        <fullName evidence="8">subtilisin</fullName>
        <ecNumber evidence="8">3.4.21.62</ecNumber>
    </recommendedName>
</protein>
<feature type="chain" id="PRO_5040398305" description="subtilisin" evidence="12">
    <location>
        <begin position="24"/>
        <end position="874"/>
    </location>
</feature>
<feature type="active site" description="Charge relay system" evidence="9 10">
    <location>
        <position position="180"/>
    </location>
</feature>
<reference evidence="14" key="1">
    <citation type="submission" date="2020-06" db="EMBL/GenBank/DDBJ databases">
        <authorList>
            <consortium name="Plant Systems Biology data submission"/>
        </authorList>
    </citation>
    <scope>NUCLEOTIDE SEQUENCE</scope>
    <source>
        <strain evidence="14">D6</strain>
    </source>
</reference>
<evidence type="ECO:0000313" key="14">
    <source>
        <dbReference type="EMBL" id="CAB9496274.1"/>
    </source>
</evidence>
<dbReference type="Proteomes" id="UP001153069">
    <property type="component" value="Unassembled WGS sequence"/>
</dbReference>
<keyword evidence="15" id="KW-1185">Reference proteome</keyword>
<evidence type="ECO:0000256" key="9">
    <source>
        <dbReference type="PIRSR" id="PIRSR615500-1"/>
    </source>
</evidence>
<dbReference type="PROSITE" id="PS00138">
    <property type="entry name" value="SUBTILASE_SER"/>
    <property type="match status" value="1"/>
</dbReference>
<dbReference type="Gene3D" id="2.60.120.260">
    <property type="entry name" value="Galactose-binding domain-like"/>
    <property type="match status" value="1"/>
</dbReference>
<keyword evidence="2 10" id="KW-0645">Protease</keyword>
<comment type="similarity">
    <text evidence="1">Belongs to the peptidase S8 family. Furin subfamily.</text>
</comment>
<dbReference type="SUPFAM" id="SSF52743">
    <property type="entry name" value="Subtilisin-like"/>
    <property type="match status" value="1"/>
</dbReference>
<dbReference type="SUPFAM" id="SSF49785">
    <property type="entry name" value="Galactose-binding domain-like"/>
    <property type="match status" value="1"/>
</dbReference>
<evidence type="ECO:0000256" key="8">
    <source>
        <dbReference type="ARBA" id="ARBA00023619"/>
    </source>
</evidence>
<accession>A0A9N8D8P7</accession>
<dbReference type="Gene3D" id="3.40.50.200">
    <property type="entry name" value="Peptidase S8/S53 domain"/>
    <property type="match status" value="2"/>
</dbReference>
<evidence type="ECO:0000256" key="5">
    <source>
        <dbReference type="ARBA" id="ARBA00022825"/>
    </source>
</evidence>
<dbReference type="Pfam" id="PF00082">
    <property type="entry name" value="Peptidase_S8"/>
    <property type="match status" value="1"/>
</dbReference>
<dbReference type="InterPro" id="IPR015500">
    <property type="entry name" value="Peptidase_S8_subtilisin-rel"/>
</dbReference>
<dbReference type="Pfam" id="PF01483">
    <property type="entry name" value="P_proprotein"/>
    <property type="match status" value="1"/>
</dbReference>
<dbReference type="EC" id="3.4.21.62" evidence="8"/>
<name>A0A9N8D8P7_9STRA</name>
<dbReference type="PROSITE" id="PS51829">
    <property type="entry name" value="P_HOMO_B"/>
    <property type="match status" value="1"/>
</dbReference>
<dbReference type="InterPro" id="IPR008979">
    <property type="entry name" value="Galactose-bd-like_sf"/>
</dbReference>
<dbReference type="AlphaFoldDB" id="A0A9N8D8P7"/>
<dbReference type="GO" id="GO:0005737">
    <property type="term" value="C:cytoplasm"/>
    <property type="evidence" value="ECO:0007669"/>
    <property type="project" value="UniProtKB-ARBA"/>
</dbReference>
<dbReference type="PANTHER" id="PTHR42884">
    <property type="entry name" value="PROPROTEIN CONVERTASE SUBTILISIN/KEXIN-RELATED"/>
    <property type="match status" value="1"/>
</dbReference>
<evidence type="ECO:0000256" key="2">
    <source>
        <dbReference type="ARBA" id="ARBA00022670"/>
    </source>
</evidence>
<dbReference type="PROSITE" id="PS51892">
    <property type="entry name" value="SUBTILASE"/>
    <property type="match status" value="1"/>
</dbReference>
<feature type="signal peptide" evidence="12">
    <location>
        <begin position="1"/>
        <end position="23"/>
    </location>
</feature>
<evidence type="ECO:0000256" key="6">
    <source>
        <dbReference type="ARBA" id="ARBA00022837"/>
    </source>
</evidence>
<organism evidence="14 15">
    <name type="scientific">Seminavis robusta</name>
    <dbReference type="NCBI Taxonomy" id="568900"/>
    <lineage>
        <taxon>Eukaryota</taxon>
        <taxon>Sar</taxon>
        <taxon>Stramenopiles</taxon>
        <taxon>Ochrophyta</taxon>
        <taxon>Bacillariophyta</taxon>
        <taxon>Bacillariophyceae</taxon>
        <taxon>Bacillariophycidae</taxon>
        <taxon>Naviculales</taxon>
        <taxon>Naviculaceae</taxon>
        <taxon>Seminavis</taxon>
    </lineage>
</organism>
<keyword evidence="4 10" id="KW-0378">Hydrolase</keyword>
<dbReference type="OrthoDB" id="44525at2759"/>
<dbReference type="EMBL" id="CAICTM010000003">
    <property type="protein sequence ID" value="CAB9496274.1"/>
    <property type="molecule type" value="Genomic_DNA"/>
</dbReference>
<evidence type="ECO:0000256" key="1">
    <source>
        <dbReference type="ARBA" id="ARBA00005325"/>
    </source>
</evidence>
<dbReference type="GO" id="GO:0016020">
    <property type="term" value="C:membrane"/>
    <property type="evidence" value="ECO:0007669"/>
    <property type="project" value="TreeGrafter"/>
</dbReference>
<feature type="active site" description="Charge relay system" evidence="9 10">
    <location>
        <position position="461"/>
    </location>
</feature>
<comment type="catalytic activity">
    <reaction evidence="7">
        <text>Hydrolysis of proteins with broad specificity for peptide bonds, and a preference for a large uncharged residue in P1. Hydrolyzes peptide amides.</text>
        <dbReference type="EC" id="3.4.21.62"/>
    </reaction>
</comment>
<feature type="region of interest" description="Disordered" evidence="11">
    <location>
        <begin position="775"/>
        <end position="841"/>
    </location>
</feature>
<proteinExistence type="inferred from homology"/>
<dbReference type="InterPro" id="IPR000209">
    <property type="entry name" value="Peptidase_S8/S53_dom"/>
</dbReference>
<dbReference type="GO" id="GO:0004252">
    <property type="term" value="F:serine-type endopeptidase activity"/>
    <property type="evidence" value="ECO:0007669"/>
    <property type="project" value="UniProtKB-UniRule"/>
</dbReference>
<evidence type="ECO:0000259" key="13">
    <source>
        <dbReference type="PROSITE" id="PS51829"/>
    </source>
</evidence>
<dbReference type="GO" id="GO:0012505">
    <property type="term" value="C:endomembrane system"/>
    <property type="evidence" value="ECO:0007669"/>
    <property type="project" value="UniProtKB-ARBA"/>
</dbReference>
<evidence type="ECO:0000256" key="4">
    <source>
        <dbReference type="ARBA" id="ARBA00022801"/>
    </source>
</evidence>
<dbReference type="InterPro" id="IPR036852">
    <property type="entry name" value="Peptidase_S8/S53_dom_sf"/>
</dbReference>
<dbReference type="InterPro" id="IPR023828">
    <property type="entry name" value="Peptidase_S8_Ser-AS"/>
</dbReference>
<dbReference type="PRINTS" id="PR00723">
    <property type="entry name" value="SUBTILISIN"/>
</dbReference>
<dbReference type="PANTHER" id="PTHR42884:SF14">
    <property type="entry name" value="NEUROENDOCRINE CONVERTASE 1"/>
    <property type="match status" value="1"/>
</dbReference>
<feature type="compositionally biased region" description="Polar residues" evidence="11">
    <location>
        <begin position="804"/>
        <end position="813"/>
    </location>
</feature>
<dbReference type="GO" id="GO:0016485">
    <property type="term" value="P:protein processing"/>
    <property type="evidence" value="ECO:0007669"/>
    <property type="project" value="TreeGrafter"/>
</dbReference>
<evidence type="ECO:0000256" key="10">
    <source>
        <dbReference type="PROSITE-ProRule" id="PRU01240"/>
    </source>
</evidence>
<sequence length="874" mass="94091">MFLLVQVIFLCAITTSSINVVTAQFDNSNGAIDDAIRNWECDYTYQGSGCSQEFQIDGRCFAYSDCPDCWDCDPCRNFDLDCNGCVNAAEGEGCYWCPGDAVCRSVPLGPEFWNLHVGHEISSCPTAQDWQQTCDAALDSDNAFSDPLYDAMKWSYEMINVEPLWQQGITGAGVHVRINDVGFDYQHPEFANNFDPANSCASYNSDPTGIHGTGVASILAAGGDNDECAVGIAPDVALSMCAFRQDIIEPELVELMMTQLEEVDISNNSWGPTACFNLNDVRRKRHLQETDNTQECIFDDTHPASPCSFCTSLTDASQPDVSIACTQAIEEYCTDQYENDPVACSEWLDIYVSCEYHALSEQAHQAFVQGVIEGRQGKGIIYVFAAGNAHNEGSFTNADGFVNTRFTIGVGSVDKSEKHASYSTPGAALFVVAPGGDHEYITNNIIAKPGGGCMEIIGGTSFSAPVVSGVIALILQVTPSLGWRDVQAILAETSRQVDPEEPSWTTNGAGLHHSYKYGFGIVDALAAVEASKNWTNIGPERQLILLSGPLDIMIEDDASRTTINTQTVSVPENFTVESVVVYMSLQHASRGDLEITLTSPSGTESILQPGMRPENQQLAVNETWKLMTVRNWGERASGDWTLAIVDESPGDRGDCANMPYEYLWEHPVYKTIEVYTCLTAEDRRHCAAGVVYNDNVNTLFIDRGRENLTAAEACCACGGGVAVSDVNVLRSWTLAIYGHESIESDSEEAMDGDFVSVGEITSAGIEMEATQAPTMDETFGDSDQDQPGVGDASNLTAASKGASLPNNDNPLDSDSSKEGTEGLTKPSTSSESESSVREEGGDLVAGVSGTSAPGLYLCNILAVCLGLGLTLLSC</sequence>
<gene>
    <name evidence="14" type="ORF">SEMRO_3_G002490.1</name>
</gene>
<feature type="domain" description="P/Homo B" evidence="13">
    <location>
        <begin position="537"/>
        <end position="742"/>
    </location>
</feature>
<dbReference type="InterPro" id="IPR022398">
    <property type="entry name" value="Peptidase_S8_His-AS"/>
</dbReference>
<evidence type="ECO:0000256" key="11">
    <source>
        <dbReference type="SAM" id="MobiDB-lite"/>
    </source>
</evidence>
<evidence type="ECO:0000256" key="7">
    <source>
        <dbReference type="ARBA" id="ARBA00023529"/>
    </source>
</evidence>
<dbReference type="InterPro" id="IPR034182">
    <property type="entry name" value="Kexin/furin"/>
</dbReference>
<evidence type="ECO:0000313" key="15">
    <source>
        <dbReference type="Proteomes" id="UP001153069"/>
    </source>
</evidence>
<keyword evidence="6" id="KW-0106">Calcium</keyword>
<dbReference type="CDD" id="cd04059">
    <property type="entry name" value="Peptidases_S8_Protein_convertases_Kexins_Furin-like"/>
    <property type="match status" value="1"/>
</dbReference>
<comment type="caution">
    <text evidence="14">The sequence shown here is derived from an EMBL/GenBank/DDBJ whole genome shotgun (WGS) entry which is preliminary data.</text>
</comment>
<dbReference type="InterPro" id="IPR002884">
    <property type="entry name" value="P_dom"/>
</dbReference>
<feature type="active site" description="Charge relay system" evidence="9 10">
    <location>
        <position position="211"/>
    </location>
</feature>
<dbReference type="PROSITE" id="PS00137">
    <property type="entry name" value="SUBTILASE_HIS"/>
    <property type="match status" value="1"/>
</dbReference>
<evidence type="ECO:0000256" key="12">
    <source>
        <dbReference type="SAM" id="SignalP"/>
    </source>
</evidence>
<keyword evidence="5 10" id="KW-0720">Serine protease</keyword>